<reference evidence="2 3" key="2">
    <citation type="journal article" date="2015" name="Eukaryot. Cell">
        <title>Asexual propagation of a virulent clone complex in a human and feline outbreak of sporotrichosis.</title>
        <authorList>
            <person name="Teixeira Mde M."/>
            <person name="Rodrigues A.M."/>
            <person name="Tsui C.K."/>
            <person name="de Almeida L.G."/>
            <person name="Van Diepeningen A.D."/>
            <person name="van den Ende B.G."/>
            <person name="Fernandes G.F."/>
            <person name="Kano R."/>
            <person name="Hamelin R.C."/>
            <person name="Lopes-Bezerra L.M."/>
            <person name="Vasconcelos A.T."/>
            <person name="de Hoog S."/>
            <person name="de Camargo Z.P."/>
            <person name="Felipe M.S."/>
        </authorList>
    </citation>
    <scope>NUCLEOTIDE SEQUENCE [LARGE SCALE GENOMIC DNA]</scope>
    <source>
        <strain evidence="2 3">1099-18</strain>
    </source>
</reference>
<dbReference type="KEGG" id="ssck:SPSK_05664"/>
<dbReference type="AlphaFoldDB" id="A0A0F2LWI8"/>
<sequence length="129" mass="14718">MLYKIETGGVRNDEGLTKDESKKENKTKAEWRDEKGEVERSKVEKKRRERDVPSPFLLRGSKTIVRIRLSLACTCFVDSSFRFEKEDEVGPGKKASRFAVLPGTEKLVGPSWGIEEGAVGEERNEEKER</sequence>
<comment type="caution">
    <text evidence="2">The sequence shown here is derived from an EMBL/GenBank/DDBJ whole genome shotgun (WGS) entry which is preliminary data.</text>
</comment>
<accession>A0A0F2LWI8</accession>
<name>A0A0F2LWI8_SPOSC</name>
<dbReference type="VEuPathDB" id="FungiDB:SPSK_05664"/>
<dbReference type="Proteomes" id="UP000033710">
    <property type="component" value="Unassembled WGS sequence"/>
</dbReference>
<evidence type="ECO:0000313" key="2">
    <source>
        <dbReference type="EMBL" id="KJR80860.1"/>
    </source>
</evidence>
<organism evidence="2 3">
    <name type="scientific">Sporothrix schenckii 1099-18</name>
    <dbReference type="NCBI Taxonomy" id="1397361"/>
    <lineage>
        <taxon>Eukaryota</taxon>
        <taxon>Fungi</taxon>
        <taxon>Dikarya</taxon>
        <taxon>Ascomycota</taxon>
        <taxon>Pezizomycotina</taxon>
        <taxon>Sordariomycetes</taxon>
        <taxon>Sordariomycetidae</taxon>
        <taxon>Ophiostomatales</taxon>
        <taxon>Ophiostomataceae</taxon>
        <taxon>Sporothrix</taxon>
    </lineage>
</organism>
<feature type="compositionally biased region" description="Basic and acidic residues" evidence="1">
    <location>
        <begin position="11"/>
        <end position="42"/>
    </location>
</feature>
<dbReference type="GeneID" id="27667682"/>
<protein>
    <submittedName>
        <fullName evidence="2">Uncharacterized protein</fullName>
    </submittedName>
</protein>
<evidence type="ECO:0000313" key="3">
    <source>
        <dbReference type="Proteomes" id="UP000033710"/>
    </source>
</evidence>
<reference evidence="2 3" key="1">
    <citation type="journal article" date="2014" name="BMC Genomics">
        <title>Comparative genomics of the major fungal agents of human and animal Sporotrichosis: Sporothrix schenckii and Sporothrix brasiliensis.</title>
        <authorList>
            <person name="Teixeira M.M."/>
            <person name="de Almeida L.G."/>
            <person name="Kubitschek-Barreira P."/>
            <person name="Alves F.L."/>
            <person name="Kioshima E.S."/>
            <person name="Abadio A.K."/>
            <person name="Fernandes L."/>
            <person name="Derengowski L.S."/>
            <person name="Ferreira K.S."/>
            <person name="Souza R.C."/>
            <person name="Ruiz J.C."/>
            <person name="de Andrade N.C."/>
            <person name="Paes H.C."/>
            <person name="Nicola A.M."/>
            <person name="Albuquerque P."/>
            <person name="Gerber A.L."/>
            <person name="Martins V.P."/>
            <person name="Peconick L.D."/>
            <person name="Neto A.V."/>
            <person name="Chaucanez C.B."/>
            <person name="Silva P.A."/>
            <person name="Cunha O.L."/>
            <person name="de Oliveira F.F."/>
            <person name="dos Santos T.C."/>
            <person name="Barros A.L."/>
            <person name="Soares M.A."/>
            <person name="de Oliveira L.M."/>
            <person name="Marini M.M."/>
            <person name="Villalobos-Duno H."/>
            <person name="Cunha M.M."/>
            <person name="de Hoog S."/>
            <person name="da Silveira J.F."/>
            <person name="Henrissat B."/>
            <person name="Nino-Vega G.A."/>
            <person name="Cisalpino P.S."/>
            <person name="Mora-Montes H.M."/>
            <person name="Almeida S.R."/>
            <person name="Stajich J.E."/>
            <person name="Lopes-Bezerra L.M."/>
            <person name="Vasconcelos A.T."/>
            <person name="Felipe M.S."/>
        </authorList>
    </citation>
    <scope>NUCLEOTIDE SEQUENCE [LARGE SCALE GENOMIC DNA]</scope>
    <source>
        <strain evidence="2 3">1099-18</strain>
    </source>
</reference>
<feature type="region of interest" description="Disordered" evidence="1">
    <location>
        <begin position="1"/>
        <end position="52"/>
    </location>
</feature>
<dbReference type="EMBL" id="AXCR01000012">
    <property type="protein sequence ID" value="KJR80860.1"/>
    <property type="molecule type" value="Genomic_DNA"/>
</dbReference>
<proteinExistence type="predicted"/>
<dbReference type="RefSeq" id="XP_016583536.1">
    <property type="nucleotide sequence ID" value="XM_016732405.1"/>
</dbReference>
<gene>
    <name evidence="2" type="ORF">SPSK_05664</name>
</gene>
<evidence type="ECO:0000256" key="1">
    <source>
        <dbReference type="SAM" id="MobiDB-lite"/>
    </source>
</evidence>